<protein>
    <submittedName>
        <fullName evidence="1">Uncharacterized protein</fullName>
    </submittedName>
</protein>
<evidence type="ECO:0000313" key="2">
    <source>
        <dbReference type="Proteomes" id="UP000249748"/>
    </source>
</evidence>
<keyword evidence="2" id="KW-1185">Reference proteome</keyword>
<reference evidence="1" key="1">
    <citation type="submission" date="2018-02" db="EMBL/GenBank/DDBJ databases">
        <title>The genomes of Aspergillus section Nigri reveals drivers in fungal speciation.</title>
        <authorList>
            <consortium name="DOE Joint Genome Institute"/>
            <person name="Vesth T.C."/>
            <person name="Nybo J."/>
            <person name="Theobald S."/>
            <person name="Brandl J."/>
            <person name="Frisvad J.C."/>
            <person name="Nielsen K.F."/>
            <person name="Lyhne E.K."/>
            <person name="Kogle M.E."/>
            <person name="Kuo A."/>
            <person name="Riley R."/>
            <person name="Clum A."/>
            <person name="Nolan M."/>
            <person name="Lipzen A."/>
            <person name="Salamov A."/>
            <person name="Henrissat B."/>
            <person name="Wiebenga A."/>
            <person name="De vries R.P."/>
            <person name="Grigoriev I.V."/>
            <person name="Mortensen U.H."/>
            <person name="Andersen M.R."/>
            <person name="Baker S.E."/>
        </authorList>
    </citation>
    <scope>NUCLEOTIDE SEQUENCE</scope>
    <source>
        <strain evidence="1">CBS 115574</strain>
    </source>
</reference>
<gene>
    <name evidence="1" type="ORF">BO79DRAFT_146959</name>
</gene>
<dbReference type="EMBL" id="KZ824548">
    <property type="protein sequence ID" value="RAK89246.1"/>
    <property type="molecule type" value="Genomic_DNA"/>
</dbReference>
<feature type="non-terminal residue" evidence="1">
    <location>
        <position position="1"/>
    </location>
</feature>
<dbReference type="Proteomes" id="UP000249748">
    <property type="component" value="Unassembled WGS sequence"/>
</dbReference>
<proteinExistence type="predicted"/>
<accession>A0ACD1IF54</accession>
<evidence type="ECO:0000313" key="1">
    <source>
        <dbReference type="EMBL" id="RAK89246.1"/>
    </source>
</evidence>
<sequence length="133" mass="15573">SKEAAEAWHNLIPRHGGFFKHPNIAPEESVFAVFHQLHCLNGIREAYWILYDAMNEQRIIKDDTMPQMAHPRHFGHCIDLIRQALMCQPDLTVEVKNETIRGVKGFGTAHQCKNWEELMNFTKTWVARTYREL</sequence>
<name>A0ACD1IF54_9EURO</name>
<organism evidence="1 2">
    <name type="scientific">Aspergillus costaricaensis CBS 115574</name>
    <dbReference type="NCBI Taxonomy" id="1448317"/>
    <lineage>
        <taxon>Eukaryota</taxon>
        <taxon>Fungi</taxon>
        <taxon>Dikarya</taxon>
        <taxon>Ascomycota</taxon>
        <taxon>Pezizomycotina</taxon>
        <taxon>Eurotiomycetes</taxon>
        <taxon>Eurotiomycetidae</taxon>
        <taxon>Eurotiales</taxon>
        <taxon>Aspergillaceae</taxon>
        <taxon>Aspergillus</taxon>
        <taxon>Aspergillus subgen. Circumdati</taxon>
    </lineage>
</organism>